<dbReference type="PROSITE" id="PS50076">
    <property type="entry name" value="DNAJ_2"/>
    <property type="match status" value="1"/>
</dbReference>
<dbReference type="Gene3D" id="1.10.287.110">
    <property type="entry name" value="DnaJ domain"/>
    <property type="match status" value="1"/>
</dbReference>
<feature type="transmembrane region" description="Helical" evidence="1">
    <location>
        <begin position="232"/>
        <end position="255"/>
    </location>
</feature>
<dbReference type="EMBL" id="MU827778">
    <property type="protein sequence ID" value="KAJ7340087.1"/>
    <property type="molecule type" value="Genomic_DNA"/>
</dbReference>
<dbReference type="InterPro" id="IPR036869">
    <property type="entry name" value="J_dom_sf"/>
</dbReference>
<dbReference type="InterPro" id="IPR001623">
    <property type="entry name" value="DnaJ_domain"/>
</dbReference>
<organism evidence="3 4">
    <name type="scientific">Desmophyllum pertusum</name>
    <dbReference type="NCBI Taxonomy" id="174260"/>
    <lineage>
        <taxon>Eukaryota</taxon>
        <taxon>Metazoa</taxon>
        <taxon>Cnidaria</taxon>
        <taxon>Anthozoa</taxon>
        <taxon>Hexacorallia</taxon>
        <taxon>Scleractinia</taxon>
        <taxon>Caryophylliina</taxon>
        <taxon>Caryophylliidae</taxon>
        <taxon>Desmophyllum</taxon>
    </lineage>
</organism>
<evidence type="ECO:0000256" key="1">
    <source>
        <dbReference type="SAM" id="Phobius"/>
    </source>
</evidence>
<comment type="caution">
    <text evidence="3">The sequence shown here is derived from an EMBL/GenBank/DDBJ whole genome shotgun (WGS) entry which is preliminary data.</text>
</comment>
<keyword evidence="1" id="KW-0472">Membrane</keyword>
<evidence type="ECO:0000313" key="3">
    <source>
        <dbReference type="EMBL" id="KAJ7340087.1"/>
    </source>
</evidence>
<evidence type="ECO:0000313" key="4">
    <source>
        <dbReference type="Proteomes" id="UP001163046"/>
    </source>
</evidence>
<evidence type="ECO:0000259" key="2">
    <source>
        <dbReference type="PROSITE" id="PS50076"/>
    </source>
</evidence>
<protein>
    <recommendedName>
        <fullName evidence="2">J domain-containing protein</fullName>
    </recommendedName>
</protein>
<dbReference type="CDD" id="cd06257">
    <property type="entry name" value="DnaJ"/>
    <property type="match status" value="1"/>
</dbReference>
<reference evidence="3" key="1">
    <citation type="submission" date="2023-01" db="EMBL/GenBank/DDBJ databases">
        <title>Genome assembly of the deep-sea coral Lophelia pertusa.</title>
        <authorList>
            <person name="Herrera S."/>
            <person name="Cordes E."/>
        </authorList>
    </citation>
    <scope>NUCLEOTIDE SEQUENCE</scope>
    <source>
        <strain evidence="3">USNM1676648</strain>
        <tissue evidence="3">Polyp</tissue>
    </source>
</reference>
<dbReference type="SUPFAM" id="SSF46565">
    <property type="entry name" value="Chaperone J-domain"/>
    <property type="match status" value="1"/>
</dbReference>
<dbReference type="OrthoDB" id="5983126at2759"/>
<accession>A0A9X0CI52</accession>
<name>A0A9X0CI52_9CNID</name>
<sequence>MDEEKYKSLLIVNESSDADITLYIYPSWDFICWLSVESKIIKPNDKYLHRSDKKFKFELVARFEDKDDKRQKKILRKPEIWVEDKLLKISESLDITEGKLADFPQEKRVCLRKIQRDKEVKTTNGRRNLYEILGLDMKQVRKMTKEEQVEAIKKGFHKQIHRWHPDRNFGDDENAKEIIMAHDILLDEEKRARYHNEADYDGGWLSLKRYKAIFRPECFSEEQKRAYRDRMIMFAVSLGITIGGVILTVCTAGLATPALVATGAVLGGGLTGAGLQSLQHTVNRKSVVDECKMKEWALKGGIGFLGGAVTGGAAAGITAGVAGLGSAAMESAVVTAGQYVGIGAATGAVGGVSSSLASDAGRKFVDGEEVTCKQALGHAVIGAAVGATAGVAGGAVTKSVVGAHTSAASANLEAEIGEQVVILTGARRLGNTLVRGIPRVLTENGTEAVMGTVAQIAEERLDDSVENQSPGEHLVKGIKNVATSTAIGLAQEGGGALASHAWNEIKVTKRVYKEHKTPLIDDEAHTSVGVSKKHITRDKVRHDLSNENNEHLIKVRHMKTTYEQLDNDEPSTDEPIPRLNTIFEVGPDESDAVHDPAEDGHIKYISEGAWISKMIVIYFLDRKKHTQEVSGSGKYVTIPSKATRIEVRFQVRRPFWGDIMKYDRVKKCWCQPDEPHVFRYKTPPPLRTFTISGNLWWEAVMRVSDEYHEETEEEKEKDEHGTFV</sequence>
<dbReference type="AlphaFoldDB" id="A0A9X0CI52"/>
<dbReference type="Pfam" id="PF00226">
    <property type="entry name" value="DnaJ"/>
    <property type="match status" value="1"/>
</dbReference>
<dbReference type="SMART" id="SM00271">
    <property type="entry name" value="DnaJ"/>
    <property type="match status" value="1"/>
</dbReference>
<proteinExistence type="predicted"/>
<feature type="domain" description="J" evidence="2">
    <location>
        <begin position="128"/>
        <end position="198"/>
    </location>
</feature>
<dbReference type="Proteomes" id="UP001163046">
    <property type="component" value="Unassembled WGS sequence"/>
</dbReference>
<gene>
    <name evidence="3" type="ORF">OS493_002813</name>
</gene>
<keyword evidence="1" id="KW-0812">Transmembrane</keyword>
<keyword evidence="4" id="KW-1185">Reference proteome</keyword>
<keyword evidence="1" id="KW-1133">Transmembrane helix</keyword>